<proteinExistence type="predicted"/>
<sequence>MAFIGLFEIFLAVICFFCFILYYFITNNNGLPKNFPMLGMLPALLLNVHRIHDWLTELMQKSQCTFLFKGPWFANMDILATVDPANVHYIMSSNFSNFPKGDDFREIFDILGDGIFNVDSDLWRSQRKAAQVLMNHQRFQKFLVKTSLEKIGKGLIPMLDNVSKQCKPVDLQDLFQRFAFDSTCILVTGNDPGCLSSEFPEVPFAKAVEEAEESIFYRHVVPERVWKLQRWLGIGEEQKLKKSKEVIDRTILEYIQKKRAELNEGFTMKEEKEEGVDLLTSYINEDYNFGVKSDDKFLRDTAFTFLVAGRDTVSSALTWFFWLVSRNPQVETKIREELKLVIPKDKMAEKWWRFDINELKNKLVYLNGALCEAMRLYPPVPFQHKAPLAADILPSGHRAVPKTKILFSMYAMGRMESIWGEDCLEFKPERWITEKGGIKHEPSYKFFVFNSGPRTCLGKEVAFTQLKAVAATIIHNYNVEVVEGQCFDANISVVLQMKSGLRMRIFNRWDDDQ</sequence>
<name>A0ACC0YSB6_9ROSI</name>
<dbReference type="Proteomes" id="UP001163603">
    <property type="component" value="Chromosome 5"/>
</dbReference>
<evidence type="ECO:0000313" key="2">
    <source>
        <dbReference type="Proteomes" id="UP001163603"/>
    </source>
</evidence>
<keyword evidence="2" id="KW-1185">Reference proteome</keyword>
<dbReference type="EMBL" id="CM047740">
    <property type="protein sequence ID" value="KAJ0040496.1"/>
    <property type="molecule type" value="Genomic_DNA"/>
</dbReference>
<comment type="caution">
    <text evidence="1">The sequence shown here is derived from an EMBL/GenBank/DDBJ whole genome shotgun (WGS) entry which is preliminary data.</text>
</comment>
<evidence type="ECO:0000313" key="1">
    <source>
        <dbReference type="EMBL" id="KAJ0040496.1"/>
    </source>
</evidence>
<protein>
    <submittedName>
        <fullName evidence="1">Uncharacterized protein</fullName>
    </submittedName>
</protein>
<gene>
    <name evidence="1" type="ORF">Pint_27124</name>
</gene>
<reference evidence="2" key="1">
    <citation type="journal article" date="2023" name="G3 (Bethesda)">
        <title>Genome assembly and association tests identify interacting loci associated with vigor, precocity, and sex in interspecific pistachio rootstocks.</title>
        <authorList>
            <person name="Palmer W."/>
            <person name="Jacygrad E."/>
            <person name="Sagayaradj S."/>
            <person name="Cavanaugh K."/>
            <person name="Han R."/>
            <person name="Bertier L."/>
            <person name="Beede B."/>
            <person name="Kafkas S."/>
            <person name="Golino D."/>
            <person name="Preece J."/>
            <person name="Michelmore R."/>
        </authorList>
    </citation>
    <scope>NUCLEOTIDE SEQUENCE [LARGE SCALE GENOMIC DNA]</scope>
</reference>
<accession>A0ACC0YSB6</accession>
<organism evidence="1 2">
    <name type="scientific">Pistacia integerrima</name>
    <dbReference type="NCBI Taxonomy" id="434235"/>
    <lineage>
        <taxon>Eukaryota</taxon>
        <taxon>Viridiplantae</taxon>
        <taxon>Streptophyta</taxon>
        <taxon>Embryophyta</taxon>
        <taxon>Tracheophyta</taxon>
        <taxon>Spermatophyta</taxon>
        <taxon>Magnoliopsida</taxon>
        <taxon>eudicotyledons</taxon>
        <taxon>Gunneridae</taxon>
        <taxon>Pentapetalae</taxon>
        <taxon>rosids</taxon>
        <taxon>malvids</taxon>
        <taxon>Sapindales</taxon>
        <taxon>Anacardiaceae</taxon>
        <taxon>Pistacia</taxon>
    </lineage>
</organism>